<name>A0A0R2CPQ6_9LACO</name>
<keyword evidence="2" id="KW-1133">Transmembrane helix</keyword>
<keyword evidence="2" id="KW-0812">Transmembrane</keyword>
<dbReference type="GO" id="GO:0080120">
    <property type="term" value="P:CAAX-box protein maturation"/>
    <property type="evidence" value="ECO:0007669"/>
    <property type="project" value="UniProtKB-ARBA"/>
</dbReference>
<dbReference type="STRING" id="1423802.FC56_GL000875"/>
<dbReference type="Proteomes" id="UP000051256">
    <property type="component" value="Unassembled WGS sequence"/>
</dbReference>
<dbReference type="PANTHER" id="PTHR43592:SF15">
    <property type="entry name" value="CAAX AMINO TERMINAL PROTEASE FAMILY PROTEIN"/>
    <property type="match status" value="1"/>
</dbReference>
<proteinExistence type="inferred from homology"/>
<evidence type="ECO:0000313" key="4">
    <source>
        <dbReference type="EMBL" id="KRM93210.1"/>
    </source>
</evidence>
<evidence type="ECO:0000256" key="1">
    <source>
        <dbReference type="ARBA" id="ARBA00009067"/>
    </source>
</evidence>
<evidence type="ECO:0000259" key="3">
    <source>
        <dbReference type="Pfam" id="PF02517"/>
    </source>
</evidence>
<gene>
    <name evidence="4" type="ORF">FC56_GL000875</name>
</gene>
<reference evidence="4 5" key="1">
    <citation type="journal article" date="2015" name="Genome Announc.">
        <title>Expanding the biotechnology potential of lactobacilli through comparative genomics of 213 strains and associated genera.</title>
        <authorList>
            <person name="Sun Z."/>
            <person name="Harris H.M."/>
            <person name="McCann A."/>
            <person name="Guo C."/>
            <person name="Argimon S."/>
            <person name="Zhang W."/>
            <person name="Yang X."/>
            <person name="Jeffery I.B."/>
            <person name="Cooney J.C."/>
            <person name="Kagawa T.F."/>
            <person name="Liu W."/>
            <person name="Song Y."/>
            <person name="Salvetti E."/>
            <person name="Wrobel A."/>
            <person name="Rasinkangas P."/>
            <person name="Parkhill J."/>
            <person name="Rea M.C."/>
            <person name="O'Sullivan O."/>
            <person name="Ritari J."/>
            <person name="Douillard F.P."/>
            <person name="Paul Ross R."/>
            <person name="Yang R."/>
            <person name="Briner A.E."/>
            <person name="Felis G.E."/>
            <person name="de Vos W.M."/>
            <person name="Barrangou R."/>
            <person name="Klaenhammer T.R."/>
            <person name="Caufield P.W."/>
            <person name="Cui Y."/>
            <person name="Zhang H."/>
            <person name="O'Toole P.W."/>
        </authorList>
    </citation>
    <scope>NUCLEOTIDE SEQUENCE [LARGE SCALE GENOMIC DNA]</scope>
    <source>
        <strain evidence="4 5">DSM 24302</strain>
    </source>
</reference>
<accession>A0A0R2CPQ6</accession>
<dbReference type="GO" id="GO:0004175">
    <property type="term" value="F:endopeptidase activity"/>
    <property type="evidence" value="ECO:0007669"/>
    <property type="project" value="UniProtKB-ARBA"/>
</dbReference>
<dbReference type="EMBL" id="AYZR01000009">
    <property type="protein sequence ID" value="KRM93210.1"/>
    <property type="molecule type" value="Genomic_DNA"/>
</dbReference>
<feature type="transmembrane region" description="Helical" evidence="2">
    <location>
        <begin position="218"/>
        <end position="236"/>
    </location>
</feature>
<dbReference type="PANTHER" id="PTHR43592">
    <property type="entry name" value="CAAX AMINO TERMINAL PROTEASE"/>
    <property type="match status" value="1"/>
</dbReference>
<evidence type="ECO:0000256" key="2">
    <source>
        <dbReference type="SAM" id="Phobius"/>
    </source>
</evidence>
<keyword evidence="5" id="KW-1185">Reference proteome</keyword>
<dbReference type="Pfam" id="PF02517">
    <property type="entry name" value="Rce1-like"/>
    <property type="match status" value="1"/>
</dbReference>
<feature type="transmembrane region" description="Helical" evidence="2">
    <location>
        <begin position="12"/>
        <end position="31"/>
    </location>
</feature>
<sequence length="253" mass="28101">MEKADYQTSWLKLFTVFIIFIGTVVIISPLFPKNWGVIGDLIAQEIVVVTLTLIINHLWVQQPLHIKSDVSGKSIIAVSIIPLIFILEAILITFKNNNIINFKSAIIVGICAGITEELIFRGILLPGSLTHFNGHRGIWYAVLISSVAFGMAHMVNLADQPLEATLLQGSNAFAVGLVLAALYLRTRSLILPMILHGTNDYISTIASHGHLAMHNESVAPFIILWILYIVITIFLLRKSKTEDAYKITQKNLF</sequence>
<feature type="transmembrane region" description="Helical" evidence="2">
    <location>
        <begin position="75"/>
        <end position="94"/>
    </location>
</feature>
<comment type="similarity">
    <text evidence="1">Belongs to the UPF0177 family.</text>
</comment>
<dbReference type="RefSeq" id="WP_056978653.1">
    <property type="nucleotide sequence ID" value="NZ_AYZR01000009.1"/>
</dbReference>
<comment type="caution">
    <text evidence="4">The sequence shown here is derived from an EMBL/GenBank/DDBJ whole genome shotgun (WGS) entry which is preliminary data.</text>
</comment>
<keyword evidence="2" id="KW-0472">Membrane</keyword>
<organism evidence="4 5">
    <name type="scientific">Lentilactobacillus senioris DSM 24302 = JCM 17472</name>
    <dbReference type="NCBI Taxonomy" id="1423802"/>
    <lineage>
        <taxon>Bacteria</taxon>
        <taxon>Bacillati</taxon>
        <taxon>Bacillota</taxon>
        <taxon>Bacilli</taxon>
        <taxon>Lactobacillales</taxon>
        <taxon>Lactobacillaceae</taxon>
        <taxon>Lentilactobacillus</taxon>
    </lineage>
</organism>
<protein>
    <recommendedName>
        <fullName evidence="3">CAAX prenyl protease 2/Lysostaphin resistance protein A-like domain-containing protein</fullName>
    </recommendedName>
</protein>
<dbReference type="PATRIC" id="fig|1423802.4.peg.888"/>
<feature type="transmembrane region" description="Helical" evidence="2">
    <location>
        <begin position="165"/>
        <end position="184"/>
    </location>
</feature>
<feature type="transmembrane region" description="Helical" evidence="2">
    <location>
        <begin position="38"/>
        <end position="55"/>
    </location>
</feature>
<feature type="domain" description="CAAX prenyl protease 2/Lysostaphin resistance protein A-like" evidence="3">
    <location>
        <begin position="105"/>
        <end position="202"/>
    </location>
</feature>
<feature type="transmembrane region" description="Helical" evidence="2">
    <location>
        <begin position="137"/>
        <end position="158"/>
    </location>
</feature>
<dbReference type="InterPro" id="IPR003675">
    <property type="entry name" value="Rce1/LyrA-like_dom"/>
</dbReference>
<dbReference type="AlphaFoldDB" id="A0A0R2CPQ6"/>
<evidence type="ECO:0000313" key="5">
    <source>
        <dbReference type="Proteomes" id="UP000051256"/>
    </source>
</evidence>